<dbReference type="GO" id="GO:0000978">
    <property type="term" value="F:RNA polymerase II cis-regulatory region sequence-specific DNA binding"/>
    <property type="evidence" value="ECO:0007669"/>
    <property type="project" value="TreeGrafter"/>
</dbReference>
<keyword evidence="9" id="KW-0804">Transcription</keyword>
<feature type="compositionally biased region" description="Low complexity" evidence="12">
    <location>
        <begin position="40"/>
        <end position="49"/>
    </location>
</feature>
<name>A0AAN7BWS0_9PEZI</name>
<dbReference type="PANTHER" id="PTHR24399">
    <property type="entry name" value="ZINC FINGER AND BTB DOMAIN-CONTAINING"/>
    <property type="match status" value="1"/>
</dbReference>
<dbReference type="FunFam" id="3.30.160.60:FF:000188">
    <property type="entry name" value="Zinc finger protein 787"/>
    <property type="match status" value="1"/>
</dbReference>
<protein>
    <submittedName>
        <fullName evidence="14">Protein krueppel</fullName>
    </submittedName>
</protein>
<dbReference type="Pfam" id="PF00096">
    <property type="entry name" value="zf-C2H2"/>
    <property type="match status" value="2"/>
</dbReference>
<keyword evidence="6" id="KW-0862">Zinc</keyword>
<dbReference type="SUPFAM" id="SSF57667">
    <property type="entry name" value="beta-beta-alpha zinc fingers"/>
    <property type="match status" value="1"/>
</dbReference>
<comment type="subcellular location">
    <subcellularLocation>
        <location evidence="1">Nucleus</location>
    </subcellularLocation>
</comment>
<feature type="domain" description="C2H2-type" evidence="13">
    <location>
        <begin position="314"/>
        <end position="342"/>
    </location>
</feature>
<keyword evidence="5 11" id="KW-0863">Zinc-finger</keyword>
<feature type="compositionally biased region" description="Polar residues" evidence="12">
    <location>
        <begin position="148"/>
        <end position="173"/>
    </location>
</feature>
<feature type="region of interest" description="Disordered" evidence="12">
    <location>
        <begin position="1"/>
        <end position="242"/>
    </location>
</feature>
<dbReference type="InterPro" id="IPR013087">
    <property type="entry name" value="Znf_C2H2_type"/>
</dbReference>
<keyword evidence="4" id="KW-0677">Repeat</keyword>
<evidence type="ECO:0000256" key="8">
    <source>
        <dbReference type="ARBA" id="ARBA00023125"/>
    </source>
</evidence>
<dbReference type="PANTHER" id="PTHR24399:SF70">
    <property type="entry name" value="C2H2-TYPE DOMAIN-CONTAINING PROTEIN"/>
    <property type="match status" value="1"/>
</dbReference>
<comment type="caution">
    <text evidence="14">The sequence shown here is derived from an EMBL/GenBank/DDBJ whole genome shotgun (WGS) entry which is preliminary data.</text>
</comment>
<dbReference type="GO" id="GO:0005654">
    <property type="term" value="C:nucleoplasm"/>
    <property type="evidence" value="ECO:0007669"/>
    <property type="project" value="TreeGrafter"/>
</dbReference>
<reference evidence="14" key="2">
    <citation type="submission" date="2023-05" db="EMBL/GenBank/DDBJ databases">
        <authorList>
            <consortium name="Lawrence Berkeley National Laboratory"/>
            <person name="Steindorff A."/>
            <person name="Hensen N."/>
            <person name="Bonometti L."/>
            <person name="Westerberg I."/>
            <person name="Brannstrom I.O."/>
            <person name="Guillou S."/>
            <person name="Cros-Aarteil S."/>
            <person name="Calhoun S."/>
            <person name="Haridas S."/>
            <person name="Kuo A."/>
            <person name="Mondo S."/>
            <person name="Pangilinan J."/>
            <person name="Riley R."/>
            <person name="Labutti K."/>
            <person name="Andreopoulos B."/>
            <person name="Lipzen A."/>
            <person name="Chen C."/>
            <person name="Yanf M."/>
            <person name="Daum C."/>
            <person name="Ng V."/>
            <person name="Clum A."/>
            <person name="Ohm R."/>
            <person name="Martin F."/>
            <person name="Silar P."/>
            <person name="Natvig D."/>
            <person name="Lalanne C."/>
            <person name="Gautier V."/>
            <person name="Ament-Velasquez S.L."/>
            <person name="Kruys A."/>
            <person name="Hutchinson M.I."/>
            <person name="Powell A.J."/>
            <person name="Barry K."/>
            <person name="Miller A.N."/>
            <person name="Grigoriev I.V."/>
            <person name="Debuchy R."/>
            <person name="Gladieux P."/>
            <person name="Thoren M.H."/>
            <person name="Johannesson H."/>
        </authorList>
    </citation>
    <scope>NUCLEOTIDE SEQUENCE</scope>
    <source>
        <strain evidence="14">CBS 990.96</strain>
    </source>
</reference>
<reference evidence="14" key="1">
    <citation type="journal article" date="2023" name="Mol. Phylogenet. Evol.">
        <title>Genome-scale phylogeny and comparative genomics of the fungal order Sordariales.</title>
        <authorList>
            <person name="Hensen N."/>
            <person name="Bonometti L."/>
            <person name="Westerberg I."/>
            <person name="Brannstrom I.O."/>
            <person name="Guillou S."/>
            <person name="Cros-Aarteil S."/>
            <person name="Calhoun S."/>
            <person name="Haridas S."/>
            <person name="Kuo A."/>
            <person name="Mondo S."/>
            <person name="Pangilinan J."/>
            <person name="Riley R."/>
            <person name="LaButti K."/>
            <person name="Andreopoulos B."/>
            <person name="Lipzen A."/>
            <person name="Chen C."/>
            <person name="Yan M."/>
            <person name="Daum C."/>
            <person name="Ng V."/>
            <person name="Clum A."/>
            <person name="Steindorff A."/>
            <person name="Ohm R.A."/>
            <person name="Martin F."/>
            <person name="Silar P."/>
            <person name="Natvig D.O."/>
            <person name="Lalanne C."/>
            <person name="Gautier V."/>
            <person name="Ament-Velasquez S.L."/>
            <person name="Kruys A."/>
            <person name="Hutchinson M.I."/>
            <person name="Powell A.J."/>
            <person name="Barry K."/>
            <person name="Miller A.N."/>
            <person name="Grigoriev I.V."/>
            <person name="Debuchy R."/>
            <person name="Gladieux P."/>
            <person name="Hiltunen Thoren M."/>
            <person name="Johannesson H."/>
        </authorList>
    </citation>
    <scope>NUCLEOTIDE SEQUENCE</scope>
    <source>
        <strain evidence="14">CBS 990.96</strain>
    </source>
</reference>
<evidence type="ECO:0000259" key="13">
    <source>
        <dbReference type="PROSITE" id="PS50157"/>
    </source>
</evidence>
<keyword evidence="15" id="KW-1185">Reference proteome</keyword>
<feature type="compositionally biased region" description="Low complexity" evidence="12">
    <location>
        <begin position="181"/>
        <end position="191"/>
    </location>
</feature>
<dbReference type="AlphaFoldDB" id="A0AAN7BWS0"/>
<feature type="compositionally biased region" description="Low complexity" evidence="12">
    <location>
        <begin position="84"/>
        <end position="95"/>
    </location>
</feature>
<feature type="domain" description="C2H2-type" evidence="13">
    <location>
        <begin position="286"/>
        <end position="313"/>
    </location>
</feature>
<feature type="compositionally biased region" description="Basic and acidic residues" evidence="12">
    <location>
        <begin position="338"/>
        <end position="351"/>
    </location>
</feature>
<feature type="compositionally biased region" description="Pro residues" evidence="12">
    <location>
        <begin position="1"/>
        <end position="12"/>
    </location>
</feature>
<dbReference type="FunFam" id="3.30.160.60:FF:000065">
    <property type="entry name" value="B-cell CLL/lymphoma 6, member B"/>
    <property type="match status" value="1"/>
</dbReference>
<keyword evidence="3" id="KW-0479">Metal-binding</keyword>
<accession>A0AAN7BWS0</accession>
<dbReference type="Proteomes" id="UP001301958">
    <property type="component" value="Unassembled WGS sequence"/>
</dbReference>
<feature type="region of interest" description="Disordered" evidence="12">
    <location>
        <begin position="338"/>
        <end position="373"/>
    </location>
</feature>
<evidence type="ECO:0000313" key="15">
    <source>
        <dbReference type="Proteomes" id="UP001301958"/>
    </source>
</evidence>
<dbReference type="GO" id="GO:0008270">
    <property type="term" value="F:zinc ion binding"/>
    <property type="evidence" value="ECO:0007669"/>
    <property type="project" value="UniProtKB-KW"/>
</dbReference>
<evidence type="ECO:0000256" key="4">
    <source>
        <dbReference type="ARBA" id="ARBA00022737"/>
    </source>
</evidence>
<organism evidence="14 15">
    <name type="scientific">Podospora fimiseda</name>
    <dbReference type="NCBI Taxonomy" id="252190"/>
    <lineage>
        <taxon>Eukaryota</taxon>
        <taxon>Fungi</taxon>
        <taxon>Dikarya</taxon>
        <taxon>Ascomycota</taxon>
        <taxon>Pezizomycotina</taxon>
        <taxon>Sordariomycetes</taxon>
        <taxon>Sordariomycetidae</taxon>
        <taxon>Sordariales</taxon>
        <taxon>Podosporaceae</taxon>
        <taxon>Podospora</taxon>
    </lineage>
</organism>
<evidence type="ECO:0000256" key="3">
    <source>
        <dbReference type="ARBA" id="ARBA00022723"/>
    </source>
</evidence>
<evidence type="ECO:0000256" key="1">
    <source>
        <dbReference type="ARBA" id="ARBA00004123"/>
    </source>
</evidence>
<dbReference type="Gene3D" id="3.30.160.60">
    <property type="entry name" value="Classic Zinc Finger"/>
    <property type="match status" value="2"/>
</dbReference>
<dbReference type="InterPro" id="IPR036236">
    <property type="entry name" value="Znf_C2H2_sf"/>
</dbReference>
<evidence type="ECO:0000256" key="2">
    <source>
        <dbReference type="ARBA" id="ARBA00006991"/>
    </source>
</evidence>
<gene>
    <name evidence="14" type="ORF">QBC38DRAFT_440506</name>
</gene>
<sequence length="373" mass="40129">MPDTIAPPPPPNGTIHSSQSPGGQSYYASHGSWQTPASSQQQTYPYTTQLPHRSYSTGLASPASLHYPRSSPNAPNGDNMSNHSYQDQQQSYPSPVHGGSNGTAGGGGVGGTPILPSSQPSGLVQPIMNGSAPQGPQHPSHSSGQSPETAYTQRPNMASPVYTTSSTPHQSSFPAYVHNRPQQSPTSTSPTGTVASLPPRVSSNAPGLPPTHYQQQPSQRPQHGHPMGSYPQYSSVPGPVLSNLHQPGGGLAIVNNHHHYGVPYQHNVFIPHGHHGGHPHHQDRPFKCDECNQSFNRNHDLKRHKRIHLAVKPFPCTYCDKSFSRKDALKRHRLVKGCGDKGKRKSDSQEPRDDDNCDRTPPGDATVVPNGTI</sequence>
<evidence type="ECO:0000256" key="6">
    <source>
        <dbReference type="ARBA" id="ARBA00022833"/>
    </source>
</evidence>
<keyword evidence="10" id="KW-0539">Nucleus</keyword>
<evidence type="ECO:0000313" key="14">
    <source>
        <dbReference type="EMBL" id="KAK4231059.1"/>
    </source>
</evidence>
<dbReference type="GO" id="GO:0001227">
    <property type="term" value="F:DNA-binding transcription repressor activity, RNA polymerase II-specific"/>
    <property type="evidence" value="ECO:0007669"/>
    <property type="project" value="TreeGrafter"/>
</dbReference>
<feature type="compositionally biased region" description="Gly residues" evidence="12">
    <location>
        <begin position="99"/>
        <end position="111"/>
    </location>
</feature>
<feature type="compositionally biased region" description="Polar residues" evidence="12">
    <location>
        <begin position="212"/>
        <end position="221"/>
    </location>
</feature>
<proteinExistence type="inferred from homology"/>
<keyword evidence="8" id="KW-0238">DNA-binding</keyword>
<feature type="compositionally biased region" description="Polar residues" evidence="12">
    <location>
        <begin position="50"/>
        <end position="59"/>
    </location>
</feature>
<feature type="compositionally biased region" description="Polar residues" evidence="12">
    <location>
        <begin position="70"/>
        <end position="83"/>
    </location>
</feature>
<evidence type="ECO:0000256" key="5">
    <source>
        <dbReference type="ARBA" id="ARBA00022771"/>
    </source>
</evidence>
<feature type="compositionally biased region" description="Low complexity" evidence="12">
    <location>
        <begin position="133"/>
        <end position="147"/>
    </location>
</feature>
<comment type="similarity">
    <text evidence="2">Belongs to the krueppel C2H2-type zinc-finger protein family.</text>
</comment>
<evidence type="ECO:0000256" key="11">
    <source>
        <dbReference type="PROSITE-ProRule" id="PRU00042"/>
    </source>
</evidence>
<evidence type="ECO:0000256" key="10">
    <source>
        <dbReference type="ARBA" id="ARBA00023242"/>
    </source>
</evidence>
<dbReference type="PROSITE" id="PS50157">
    <property type="entry name" value="ZINC_FINGER_C2H2_2"/>
    <property type="match status" value="2"/>
</dbReference>
<evidence type="ECO:0000256" key="7">
    <source>
        <dbReference type="ARBA" id="ARBA00023015"/>
    </source>
</evidence>
<dbReference type="SMART" id="SM00355">
    <property type="entry name" value="ZnF_C2H2"/>
    <property type="match status" value="2"/>
</dbReference>
<feature type="compositionally biased region" description="Polar residues" evidence="12">
    <location>
        <begin position="14"/>
        <end position="39"/>
    </location>
</feature>
<keyword evidence="7" id="KW-0805">Transcription regulation</keyword>
<dbReference type="EMBL" id="MU865295">
    <property type="protein sequence ID" value="KAK4231059.1"/>
    <property type="molecule type" value="Genomic_DNA"/>
</dbReference>
<dbReference type="PROSITE" id="PS00028">
    <property type="entry name" value="ZINC_FINGER_C2H2_1"/>
    <property type="match status" value="1"/>
</dbReference>
<evidence type="ECO:0000256" key="12">
    <source>
        <dbReference type="SAM" id="MobiDB-lite"/>
    </source>
</evidence>
<evidence type="ECO:0000256" key="9">
    <source>
        <dbReference type="ARBA" id="ARBA00023163"/>
    </source>
</evidence>